<name>A0AAV2PIR6_MEGNR</name>
<evidence type="ECO:0000313" key="1">
    <source>
        <dbReference type="EMBL" id="CAL4058941.1"/>
    </source>
</evidence>
<gene>
    <name evidence="1" type="ORF">MNOR_LOCUS331</name>
</gene>
<protein>
    <submittedName>
        <fullName evidence="1">Uncharacterized protein</fullName>
    </submittedName>
</protein>
<sequence>GGVAIEVNLGTSNVDILNVYMPYHYIQIKEQHYKKLGNISSYIESLNKRKCIITGSWNANLREFSNSQFCPAMKNVYYEKIPPNSCSHLIPTCIFAIEIITPSKLD</sequence>
<dbReference type="InterPro" id="IPR036691">
    <property type="entry name" value="Endo/exonu/phosph_ase_sf"/>
</dbReference>
<proteinExistence type="predicted"/>
<dbReference type="EMBL" id="CAXKWB010000068">
    <property type="protein sequence ID" value="CAL4058941.1"/>
    <property type="molecule type" value="Genomic_DNA"/>
</dbReference>
<dbReference type="Proteomes" id="UP001497623">
    <property type="component" value="Unassembled WGS sequence"/>
</dbReference>
<dbReference type="Gene3D" id="3.60.10.10">
    <property type="entry name" value="Endonuclease/exonuclease/phosphatase"/>
    <property type="match status" value="1"/>
</dbReference>
<keyword evidence="2" id="KW-1185">Reference proteome</keyword>
<feature type="non-terminal residue" evidence="1">
    <location>
        <position position="1"/>
    </location>
</feature>
<comment type="caution">
    <text evidence="1">The sequence shown here is derived from an EMBL/GenBank/DDBJ whole genome shotgun (WGS) entry which is preliminary data.</text>
</comment>
<reference evidence="1 2" key="1">
    <citation type="submission" date="2024-05" db="EMBL/GenBank/DDBJ databases">
        <authorList>
            <person name="Wallberg A."/>
        </authorList>
    </citation>
    <scope>NUCLEOTIDE SEQUENCE [LARGE SCALE GENOMIC DNA]</scope>
</reference>
<dbReference type="AlphaFoldDB" id="A0AAV2PIR6"/>
<accession>A0AAV2PIR6</accession>
<organism evidence="1 2">
    <name type="scientific">Meganyctiphanes norvegica</name>
    <name type="common">Northern krill</name>
    <name type="synonym">Thysanopoda norvegica</name>
    <dbReference type="NCBI Taxonomy" id="48144"/>
    <lineage>
        <taxon>Eukaryota</taxon>
        <taxon>Metazoa</taxon>
        <taxon>Ecdysozoa</taxon>
        <taxon>Arthropoda</taxon>
        <taxon>Crustacea</taxon>
        <taxon>Multicrustacea</taxon>
        <taxon>Malacostraca</taxon>
        <taxon>Eumalacostraca</taxon>
        <taxon>Eucarida</taxon>
        <taxon>Euphausiacea</taxon>
        <taxon>Euphausiidae</taxon>
        <taxon>Meganyctiphanes</taxon>
    </lineage>
</organism>
<evidence type="ECO:0000313" key="2">
    <source>
        <dbReference type="Proteomes" id="UP001497623"/>
    </source>
</evidence>